<name>A0ABR0EFY1_ZASCE</name>
<dbReference type="InterPro" id="IPR036047">
    <property type="entry name" value="F-box-like_dom_sf"/>
</dbReference>
<dbReference type="Proteomes" id="UP001305779">
    <property type="component" value="Unassembled WGS sequence"/>
</dbReference>
<accession>A0ABR0EFY1</accession>
<evidence type="ECO:0000313" key="1">
    <source>
        <dbReference type="EMBL" id="KAK4500367.1"/>
    </source>
</evidence>
<dbReference type="EMBL" id="JAXOVC010000006">
    <property type="protein sequence ID" value="KAK4500367.1"/>
    <property type="molecule type" value="Genomic_DNA"/>
</dbReference>
<evidence type="ECO:0000313" key="2">
    <source>
        <dbReference type="Proteomes" id="UP001305779"/>
    </source>
</evidence>
<comment type="caution">
    <text evidence="1">The sequence shown here is derived from an EMBL/GenBank/DDBJ whole genome shotgun (WGS) entry which is preliminary data.</text>
</comment>
<protein>
    <recommendedName>
        <fullName evidence="3">F-box domain-containing protein</fullName>
    </recommendedName>
</protein>
<keyword evidence="2" id="KW-1185">Reference proteome</keyword>
<reference evidence="1 2" key="1">
    <citation type="journal article" date="2023" name="G3 (Bethesda)">
        <title>A chromosome-level genome assembly of Zasmidium syzygii isolated from banana leaves.</title>
        <authorList>
            <person name="van Westerhoven A.C."/>
            <person name="Mehrabi R."/>
            <person name="Talebi R."/>
            <person name="Steentjes M.B.F."/>
            <person name="Corcolon B."/>
            <person name="Chong P.A."/>
            <person name="Kema G.H.J."/>
            <person name="Seidl M.F."/>
        </authorList>
    </citation>
    <scope>NUCLEOTIDE SEQUENCE [LARGE SCALE GENOMIC DNA]</scope>
    <source>
        <strain evidence="1 2">P124</strain>
    </source>
</reference>
<evidence type="ECO:0008006" key="3">
    <source>
        <dbReference type="Google" id="ProtNLM"/>
    </source>
</evidence>
<organism evidence="1 2">
    <name type="scientific">Zasmidium cellare</name>
    <name type="common">Wine cellar mold</name>
    <name type="synonym">Racodium cellare</name>
    <dbReference type="NCBI Taxonomy" id="395010"/>
    <lineage>
        <taxon>Eukaryota</taxon>
        <taxon>Fungi</taxon>
        <taxon>Dikarya</taxon>
        <taxon>Ascomycota</taxon>
        <taxon>Pezizomycotina</taxon>
        <taxon>Dothideomycetes</taxon>
        <taxon>Dothideomycetidae</taxon>
        <taxon>Mycosphaerellales</taxon>
        <taxon>Mycosphaerellaceae</taxon>
        <taxon>Zasmidium</taxon>
    </lineage>
</organism>
<sequence length="207" mass="23594">MAEAVEAAAAMDSPARDQVFSTPELAEMVFMELPPSQILAKLLRVCRQWNAVIEGSIRIQQALFFKPISGPYLQSIPRTTHRYWFKENNISADQILCFHPAYIRLLSELRSKVMRPKSFHNAGASWRRSLLSQPNVNAFDAPRRVPCADSNGDFKLERARINAPPGGFTVEYAVEEVGEYFLTEGVWKILERQGPRRHVQACAWHHD</sequence>
<gene>
    <name evidence="1" type="ORF">PRZ48_008556</name>
</gene>
<dbReference type="SUPFAM" id="SSF81383">
    <property type="entry name" value="F-box domain"/>
    <property type="match status" value="1"/>
</dbReference>
<proteinExistence type="predicted"/>